<keyword evidence="4" id="KW-1185">Reference proteome</keyword>
<comment type="caution">
    <text evidence="3">The sequence shown here is derived from an EMBL/GenBank/DDBJ whole genome shotgun (WGS) entry which is preliminary data.</text>
</comment>
<proteinExistence type="predicted"/>
<dbReference type="EMBL" id="JBICZW010000010">
    <property type="protein sequence ID" value="MFG3190800.1"/>
    <property type="molecule type" value="Genomic_DNA"/>
</dbReference>
<feature type="compositionally biased region" description="Basic and acidic residues" evidence="1">
    <location>
        <begin position="44"/>
        <end position="54"/>
    </location>
</feature>
<dbReference type="RefSeq" id="WP_189851390.1">
    <property type="nucleotide sequence ID" value="NZ_BMVV01000016.1"/>
</dbReference>
<evidence type="ECO:0008006" key="5">
    <source>
        <dbReference type="Google" id="ProtNLM"/>
    </source>
</evidence>
<protein>
    <recommendedName>
        <fullName evidence="5">Secreted protein</fullName>
    </recommendedName>
</protein>
<accession>A0ABW7BTF4</accession>
<reference evidence="3 4" key="1">
    <citation type="submission" date="2024-10" db="EMBL/GenBank/DDBJ databases">
        <title>The Natural Products Discovery Center: Release of the First 8490 Sequenced Strains for Exploring Actinobacteria Biosynthetic Diversity.</title>
        <authorList>
            <person name="Kalkreuter E."/>
            <person name="Kautsar S.A."/>
            <person name="Yang D."/>
            <person name="Bader C.D."/>
            <person name="Teijaro C.N."/>
            <person name="Fluegel L."/>
            <person name="Davis C.M."/>
            <person name="Simpson J.R."/>
            <person name="Lauterbach L."/>
            <person name="Steele A.D."/>
            <person name="Gui C."/>
            <person name="Meng S."/>
            <person name="Li G."/>
            <person name="Viehrig K."/>
            <person name="Ye F."/>
            <person name="Su P."/>
            <person name="Kiefer A.F."/>
            <person name="Nichols A."/>
            <person name="Cepeda A.J."/>
            <person name="Yan W."/>
            <person name="Fan B."/>
            <person name="Jiang Y."/>
            <person name="Adhikari A."/>
            <person name="Zheng C.-J."/>
            <person name="Schuster L."/>
            <person name="Cowan T.M."/>
            <person name="Smanski M.J."/>
            <person name="Chevrette M.G."/>
            <person name="De Carvalho L.P.S."/>
            <person name="Shen B."/>
        </authorList>
    </citation>
    <scope>NUCLEOTIDE SEQUENCE [LARGE SCALE GENOMIC DNA]</scope>
    <source>
        <strain evidence="3 4">NPDC048229</strain>
    </source>
</reference>
<dbReference type="Proteomes" id="UP001604282">
    <property type="component" value="Unassembled WGS sequence"/>
</dbReference>
<evidence type="ECO:0000256" key="1">
    <source>
        <dbReference type="SAM" id="MobiDB-lite"/>
    </source>
</evidence>
<keyword evidence="2" id="KW-0732">Signal</keyword>
<organism evidence="3 4">
    <name type="scientific">Streptomyces omiyaensis</name>
    <dbReference type="NCBI Taxonomy" id="68247"/>
    <lineage>
        <taxon>Bacteria</taxon>
        <taxon>Bacillati</taxon>
        <taxon>Actinomycetota</taxon>
        <taxon>Actinomycetes</taxon>
        <taxon>Kitasatosporales</taxon>
        <taxon>Streptomycetaceae</taxon>
        <taxon>Streptomyces</taxon>
    </lineage>
</organism>
<evidence type="ECO:0000256" key="2">
    <source>
        <dbReference type="SAM" id="SignalP"/>
    </source>
</evidence>
<feature type="chain" id="PRO_5045655829" description="Secreted protein" evidence="2">
    <location>
        <begin position="23"/>
        <end position="119"/>
    </location>
</feature>
<feature type="region of interest" description="Disordered" evidence="1">
    <location>
        <begin position="44"/>
        <end position="107"/>
    </location>
</feature>
<sequence length="119" mass="12617">MRVPFLLVLALAWTAWVLPAPAGGAPWLQESGAREVVAVAAHESVHTEDDRADVRGGSARQYDRRRAVSTSARSLGPPSSVLRDGLADDRATDRPAGGPDSRPRCPAAHAAPLLQVFLC</sequence>
<gene>
    <name evidence="3" type="ORF">ACGFYS_17880</name>
</gene>
<evidence type="ECO:0000313" key="4">
    <source>
        <dbReference type="Proteomes" id="UP001604282"/>
    </source>
</evidence>
<evidence type="ECO:0000313" key="3">
    <source>
        <dbReference type="EMBL" id="MFG3190800.1"/>
    </source>
</evidence>
<name>A0ABW7BTF4_9ACTN</name>
<feature type="signal peptide" evidence="2">
    <location>
        <begin position="1"/>
        <end position="22"/>
    </location>
</feature>